<keyword evidence="7" id="KW-0418">Kinase</keyword>
<dbReference type="GO" id="GO:0004674">
    <property type="term" value="F:protein serine/threonine kinase activity"/>
    <property type="evidence" value="ECO:0007669"/>
    <property type="project" value="UniProtKB-KW"/>
</dbReference>
<dbReference type="GO" id="GO:0005524">
    <property type="term" value="F:ATP binding"/>
    <property type="evidence" value="ECO:0007669"/>
    <property type="project" value="UniProtKB-UniRule"/>
</dbReference>
<feature type="transmembrane region" description="Helical" evidence="5">
    <location>
        <begin position="131"/>
        <end position="150"/>
    </location>
</feature>
<evidence type="ECO:0000256" key="3">
    <source>
        <dbReference type="ARBA" id="ARBA00022840"/>
    </source>
</evidence>
<keyword evidence="2 4" id="KW-0547">Nucleotide-binding</keyword>
<dbReference type="AlphaFoldDB" id="A0A6A4GVT5"/>
<evidence type="ECO:0000256" key="2">
    <source>
        <dbReference type="ARBA" id="ARBA00022741"/>
    </source>
</evidence>
<dbReference type="EMBL" id="ML769678">
    <property type="protein sequence ID" value="KAE9389898.1"/>
    <property type="molecule type" value="Genomic_DNA"/>
</dbReference>
<dbReference type="SMART" id="SM00220">
    <property type="entry name" value="S_TKc"/>
    <property type="match status" value="1"/>
</dbReference>
<sequence length="354" mass="39656">MQRSTAHTKQPIITKVPLLCTKLGFGGYATVWLAQQTDNTYLESRKFVAVKITTAESSDDTEREAAMLKQVNSPNVLTLLDYLRLQGPNGCHSVLVTEVLVPAQCFLAVELEPKRTPAWCKSVARGLAQGLANIHAAGLVMGLFILEILFCVPQINQRDQRDVMQDLKLWGSKHCLPSFSRTSNLMSLLAYLILDFGNAHKAGELTRKFQCASTVCAPVLAFEVVVERTENPFIESPVDVWTLGAIYELITTSDLFYYLSMIERLESTMVQLNGYIPVSWQEWWSGLSNPPEVSASHADVFWEKWHAELRLGCLDHADTAALVRSLRKILVLDPEARPTAAEMLEDRGLLVRHR</sequence>
<keyword evidence="3 4" id="KW-0067">ATP-binding</keyword>
<feature type="domain" description="Protein kinase" evidence="6">
    <location>
        <begin position="17"/>
        <end position="354"/>
    </location>
</feature>
<dbReference type="PANTHER" id="PTHR24055">
    <property type="entry name" value="MITOGEN-ACTIVATED PROTEIN KINASE"/>
    <property type="match status" value="1"/>
</dbReference>
<dbReference type="OrthoDB" id="5979581at2759"/>
<dbReference type="InterPro" id="IPR017441">
    <property type="entry name" value="Protein_kinase_ATP_BS"/>
</dbReference>
<evidence type="ECO:0000313" key="8">
    <source>
        <dbReference type="Proteomes" id="UP000799118"/>
    </source>
</evidence>
<evidence type="ECO:0000256" key="1">
    <source>
        <dbReference type="ARBA" id="ARBA00022527"/>
    </source>
</evidence>
<dbReference type="PROSITE" id="PS00107">
    <property type="entry name" value="PROTEIN_KINASE_ATP"/>
    <property type="match status" value="1"/>
</dbReference>
<name>A0A6A4GVT5_9AGAR</name>
<dbReference type="Proteomes" id="UP000799118">
    <property type="component" value="Unassembled WGS sequence"/>
</dbReference>
<gene>
    <name evidence="7" type="ORF">BT96DRAFT_1002819</name>
</gene>
<protein>
    <submittedName>
        <fullName evidence="7">Kinase-like protein</fullName>
    </submittedName>
</protein>
<keyword evidence="5" id="KW-0472">Membrane</keyword>
<accession>A0A6A4GVT5</accession>
<evidence type="ECO:0000313" key="7">
    <source>
        <dbReference type="EMBL" id="KAE9389898.1"/>
    </source>
</evidence>
<proteinExistence type="predicted"/>
<dbReference type="InterPro" id="IPR000719">
    <property type="entry name" value="Prot_kinase_dom"/>
</dbReference>
<dbReference type="SUPFAM" id="SSF56112">
    <property type="entry name" value="Protein kinase-like (PK-like)"/>
    <property type="match status" value="1"/>
</dbReference>
<keyword evidence="8" id="KW-1185">Reference proteome</keyword>
<keyword evidence="7" id="KW-0808">Transferase</keyword>
<reference evidence="7" key="1">
    <citation type="journal article" date="2019" name="Environ. Microbiol.">
        <title>Fungal ecological strategies reflected in gene transcription - a case study of two litter decomposers.</title>
        <authorList>
            <person name="Barbi F."/>
            <person name="Kohler A."/>
            <person name="Barry K."/>
            <person name="Baskaran P."/>
            <person name="Daum C."/>
            <person name="Fauchery L."/>
            <person name="Ihrmark K."/>
            <person name="Kuo A."/>
            <person name="LaButti K."/>
            <person name="Lipzen A."/>
            <person name="Morin E."/>
            <person name="Grigoriev I.V."/>
            <person name="Henrissat B."/>
            <person name="Lindahl B."/>
            <person name="Martin F."/>
        </authorList>
    </citation>
    <scope>NUCLEOTIDE SEQUENCE</scope>
    <source>
        <strain evidence="7">JB14</strain>
    </source>
</reference>
<dbReference type="Gene3D" id="3.30.200.20">
    <property type="entry name" value="Phosphorylase Kinase, domain 1"/>
    <property type="match status" value="1"/>
</dbReference>
<dbReference type="InterPro" id="IPR050117">
    <property type="entry name" value="MAPK"/>
</dbReference>
<dbReference type="PROSITE" id="PS50011">
    <property type="entry name" value="PROTEIN_KINASE_DOM"/>
    <property type="match status" value="1"/>
</dbReference>
<evidence type="ECO:0000256" key="4">
    <source>
        <dbReference type="PROSITE-ProRule" id="PRU10141"/>
    </source>
</evidence>
<organism evidence="7 8">
    <name type="scientific">Gymnopus androsaceus JB14</name>
    <dbReference type="NCBI Taxonomy" id="1447944"/>
    <lineage>
        <taxon>Eukaryota</taxon>
        <taxon>Fungi</taxon>
        <taxon>Dikarya</taxon>
        <taxon>Basidiomycota</taxon>
        <taxon>Agaricomycotina</taxon>
        <taxon>Agaricomycetes</taxon>
        <taxon>Agaricomycetidae</taxon>
        <taxon>Agaricales</taxon>
        <taxon>Marasmiineae</taxon>
        <taxon>Omphalotaceae</taxon>
        <taxon>Gymnopus</taxon>
    </lineage>
</organism>
<feature type="binding site" evidence="4">
    <location>
        <position position="51"/>
    </location>
    <ligand>
        <name>ATP</name>
        <dbReference type="ChEBI" id="CHEBI:30616"/>
    </ligand>
</feature>
<evidence type="ECO:0000256" key="5">
    <source>
        <dbReference type="SAM" id="Phobius"/>
    </source>
</evidence>
<keyword evidence="5" id="KW-0812">Transmembrane</keyword>
<keyword evidence="5" id="KW-1133">Transmembrane helix</keyword>
<dbReference type="InterPro" id="IPR011009">
    <property type="entry name" value="Kinase-like_dom_sf"/>
</dbReference>
<evidence type="ECO:0000259" key="6">
    <source>
        <dbReference type="PROSITE" id="PS50011"/>
    </source>
</evidence>
<keyword evidence="1" id="KW-0723">Serine/threonine-protein kinase</keyword>
<dbReference type="Gene3D" id="1.10.510.10">
    <property type="entry name" value="Transferase(Phosphotransferase) domain 1"/>
    <property type="match status" value="1"/>
</dbReference>